<organism evidence="1">
    <name type="scientific">marine metagenome</name>
    <dbReference type="NCBI Taxonomy" id="408172"/>
    <lineage>
        <taxon>unclassified sequences</taxon>
        <taxon>metagenomes</taxon>
        <taxon>ecological metagenomes</taxon>
    </lineage>
</organism>
<name>A0A382SYR5_9ZZZZ</name>
<proteinExistence type="predicted"/>
<gene>
    <name evidence="1" type="ORF">METZ01_LOCUS367717</name>
</gene>
<evidence type="ECO:0000313" key="1">
    <source>
        <dbReference type="EMBL" id="SVD14863.1"/>
    </source>
</evidence>
<dbReference type="EMBL" id="UINC01132500">
    <property type="protein sequence ID" value="SVD14863.1"/>
    <property type="molecule type" value="Genomic_DNA"/>
</dbReference>
<sequence length="140" mass="15323">MNAVRILTLGALLISMSFFLSEVTADDSDYEFRFDVPSDGSGSMDTNSTMDLKVEIENFLTDPRHFKLDITNNNELMDSGLKAWWSHTGQDSLATQSAQLGDVNVGNLSTVSGITVTVEASEKALSGTYDVDLRCEDKDD</sequence>
<reference evidence="1" key="1">
    <citation type="submission" date="2018-05" db="EMBL/GenBank/DDBJ databases">
        <authorList>
            <person name="Lanie J.A."/>
            <person name="Ng W.-L."/>
            <person name="Kazmierczak K.M."/>
            <person name="Andrzejewski T.M."/>
            <person name="Davidsen T.M."/>
            <person name="Wayne K.J."/>
            <person name="Tettelin H."/>
            <person name="Glass J.I."/>
            <person name="Rusch D."/>
            <person name="Podicherti R."/>
            <person name="Tsui H.-C.T."/>
            <person name="Winkler M.E."/>
        </authorList>
    </citation>
    <scope>NUCLEOTIDE SEQUENCE</scope>
</reference>
<accession>A0A382SYR5</accession>
<protein>
    <submittedName>
        <fullName evidence="1">Uncharacterized protein</fullName>
    </submittedName>
</protein>
<dbReference type="AlphaFoldDB" id="A0A382SYR5"/>
<feature type="non-terminal residue" evidence="1">
    <location>
        <position position="140"/>
    </location>
</feature>